<protein>
    <submittedName>
        <fullName evidence="7">Spermidine/putrescine ABC transporter ATP-binding protein</fullName>
    </submittedName>
</protein>
<evidence type="ECO:0000256" key="4">
    <source>
        <dbReference type="ARBA" id="ARBA00022840"/>
    </source>
</evidence>
<dbReference type="PANTHER" id="PTHR43553">
    <property type="entry name" value="HEAVY METAL TRANSPORTER"/>
    <property type="match status" value="1"/>
</dbReference>
<dbReference type="PROSITE" id="PS00211">
    <property type="entry name" value="ABC_TRANSPORTER_1"/>
    <property type="match status" value="1"/>
</dbReference>
<keyword evidence="5" id="KW-0694">RNA-binding</keyword>
<dbReference type="GO" id="GO:0042626">
    <property type="term" value="F:ATPase-coupled transmembrane transporter activity"/>
    <property type="evidence" value="ECO:0007669"/>
    <property type="project" value="TreeGrafter"/>
</dbReference>
<evidence type="ECO:0000256" key="1">
    <source>
        <dbReference type="ARBA" id="ARBA00005417"/>
    </source>
</evidence>
<dbReference type="GO" id="GO:0043190">
    <property type="term" value="C:ATP-binding cassette (ABC) transporter complex"/>
    <property type="evidence" value="ECO:0007669"/>
    <property type="project" value="TreeGrafter"/>
</dbReference>
<dbReference type="Pfam" id="PF00005">
    <property type="entry name" value="ABC_tran"/>
    <property type="match status" value="1"/>
</dbReference>
<name>A0A429ZY98_9ENTE</name>
<dbReference type="InterPro" id="IPR003439">
    <property type="entry name" value="ABC_transporter-like_ATP-bd"/>
</dbReference>
<keyword evidence="3" id="KW-0547">Nucleotide-binding</keyword>
<gene>
    <name evidence="7" type="ORF">CBF37_06020</name>
</gene>
<evidence type="ECO:0000256" key="2">
    <source>
        <dbReference type="ARBA" id="ARBA00022448"/>
    </source>
</evidence>
<dbReference type="SUPFAM" id="SSF52540">
    <property type="entry name" value="P-loop containing nucleoside triphosphate hydrolases"/>
    <property type="match status" value="1"/>
</dbReference>
<evidence type="ECO:0000313" key="8">
    <source>
        <dbReference type="Proteomes" id="UP000287857"/>
    </source>
</evidence>
<dbReference type="Gene3D" id="3.40.50.300">
    <property type="entry name" value="P-loop containing nucleotide triphosphate hydrolases"/>
    <property type="match status" value="1"/>
</dbReference>
<dbReference type="GO" id="GO:0016887">
    <property type="term" value="F:ATP hydrolysis activity"/>
    <property type="evidence" value="ECO:0007669"/>
    <property type="project" value="InterPro"/>
</dbReference>
<proteinExistence type="inferred from homology"/>
<comment type="caution">
    <text evidence="7">The sequence shown here is derived from an EMBL/GenBank/DDBJ whole genome shotgun (WGS) entry which is preliminary data.</text>
</comment>
<dbReference type="GO" id="GO:0003723">
    <property type="term" value="F:RNA binding"/>
    <property type="evidence" value="ECO:0007669"/>
    <property type="project" value="UniProtKB-KW"/>
</dbReference>
<evidence type="ECO:0000256" key="3">
    <source>
        <dbReference type="ARBA" id="ARBA00022741"/>
    </source>
</evidence>
<comment type="similarity">
    <text evidence="1">Belongs to the ABC transporter superfamily.</text>
</comment>
<dbReference type="InterPro" id="IPR027417">
    <property type="entry name" value="P-loop_NTPase"/>
</dbReference>
<dbReference type="RefSeq" id="WP_125983848.1">
    <property type="nucleotide sequence ID" value="NZ_NGJS01000007.1"/>
</dbReference>
<dbReference type="PROSITE" id="PS50893">
    <property type="entry name" value="ABC_TRANSPORTER_2"/>
    <property type="match status" value="1"/>
</dbReference>
<keyword evidence="2" id="KW-0813">Transport</keyword>
<feature type="domain" description="ABC transporter" evidence="6">
    <location>
        <begin position="4"/>
        <end position="217"/>
    </location>
</feature>
<reference evidence="7 8" key="1">
    <citation type="submission" date="2017-05" db="EMBL/GenBank/DDBJ databases">
        <title>Vagococcus spp. assemblies.</title>
        <authorList>
            <person name="Gulvik C.A."/>
        </authorList>
    </citation>
    <scope>NUCLEOTIDE SEQUENCE [LARGE SCALE GENOMIC DNA]</scope>
    <source>
        <strain evidence="7 8">SS1995</strain>
    </source>
</reference>
<dbReference type="AlphaFoldDB" id="A0A429ZY98"/>
<organism evidence="7 8">
    <name type="scientific">Vagococcus vulneris</name>
    <dbReference type="NCBI Taxonomy" id="1977869"/>
    <lineage>
        <taxon>Bacteria</taxon>
        <taxon>Bacillati</taxon>
        <taxon>Bacillota</taxon>
        <taxon>Bacilli</taxon>
        <taxon>Lactobacillales</taxon>
        <taxon>Enterococcaceae</taxon>
        <taxon>Vagococcus</taxon>
    </lineage>
</organism>
<dbReference type="InterPro" id="IPR017871">
    <property type="entry name" value="ABC_transporter-like_CS"/>
</dbReference>
<keyword evidence="8" id="KW-1185">Reference proteome</keyword>
<accession>A0A429ZY98</accession>
<dbReference type="SMART" id="SM00382">
    <property type="entry name" value="AAA"/>
    <property type="match status" value="1"/>
</dbReference>
<sequence length="217" mass="24348">MALLELNRVTYETENQKIVKDVSFQVNEGEYLTIVGPSGGGKSTLLKLIASLITPTSGSILFQKKSQSEYSLPLYRQEVSYCFQQPTLFGETVADNMIFPFEVRQVAYDEKLAAEQLQRVDLTEDYLTKKIVDLSGGEKQRVALVRNLLFPPKLLLLDEVTAGLDDDSKKIVLNLIDDIHHHATTMIRVTHDDSEIASTQNILTIRNGEVVHESVSH</sequence>
<dbReference type="InterPro" id="IPR003593">
    <property type="entry name" value="AAA+_ATPase"/>
</dbReference>
<dbReference type="Proteomes" id="UP000287857">
    <property type="component" value="Unassembled WGS sequence"/>
</dbReference>
<evidence type="ECO:0000256" key="5">
    <source>
        <dbReference type="PROSITE-ProRule" id="PRU00182"/>
    </source>
</evidence>
<keyword evidence="4 7" id="KW-0067">ATP-binding</keyword>
<dbReference type="GO" id="GO:0005524">
    <property type="term" value="F:ATP binding"/>
    <property type="evidence" value="ECO:0007669"/>
    <property type="project" value="UniProtKB-KW"/>
</dbReference>
<evidence type="ECO:0000259" key="6">
    <source>
        <dbReference type="PROSITE" id="PS50893"/>
    </source>
</evidence>
<evidence type="ECO:0000313" key="7">
    <source>
        <dbReference type="EMBL" id="RST98925.1"/>
    </source>
</evidence>
<dbReference type="PROSITE" id="PS50889">
    <property type="entry name" value="S4"/>
    <property type="match status" value="1"/>
</dbReference>
<dbReference type="OrthoDB" id="9785080at2"/>
<dbReference type="EMBL" id="NGJS01000007">
    <property type="protein sequence ID" value="RST98925.1"/>
    <property type="molecule type" value="Genomic_DNA"/>
</dbReference>
<dbReference type="InterPro" id="IPR050095">
    <property type="entry name" value="ECF_ABC_transporter_ATP-bd"/>
</dbReference>